<organism evidence="2 3">
    <name type="scientific">Streptomyces himastatinicus ATCC 53653</name>
    <dbReference type="NCBI Taxonomy" id="457427"/>
    <lineage>
        <taxon>Bacteria</taxon>
        <taxon>Bacillati</taxon>
        <taxon>Actinomycetota</taxon>
        <taxon>Actinomycetes</taxon>
        <taxon>Kitasatosporales</taxon>
        <taxon>Streptomycetaceae</taxon>
        <taxon>Streptomyces</taxon>
        <taxon>Streptomyces violaceusniger group</taxon>
    </lineage>
</organism>
<name>D9WEI8_9ACTN</name>
<dbReference type="AlphaFoldDB" id="D9WEI8"/>
<feature type="transmembrane region" description="Helical" evidence="1">
    <location>
        <begin position="65"/>
        <end position="85"/>
    </location>
</feature>
<keyword evidence="3" id="KW-1185">Reference proteome</keyword>
<feature type="transmembrane region" description="Helical" evidence="1">
    <location>
        <begin position="36"/>
        <end position="59"/>
    </location>
</feature>
<dbReference type="Proteomes" id="UP000003963">
    <property type="component" value="Unassembled WGS sequence"/>
</dbReference>
<gene>
    <name evidence="2" type="ORF">SSOG_04917</name>
</gene>
<reference evidence="2 3" key="1">
    <citation type="submission" date="2009-02" db="EMBL/GenBank/DDBJ databases">
        <title>Annotation of Streptomyces hygroscopicus strain ATCC 53653.</title>
        <authorList>
            <consortium name="The Broad Institute Genome Sequencing Platform"/>
            <consortium name="Broad Institute Microbial Sequencing Center"/>
            <person name="Fischbach M."/>
            <person name="Godfrey P."/>
            <person name="Ward D."/>
            <person name="Young S."/>
            <person name="Zeng Q."/>
            <person name="Koehrsen M."/>
            <person name="Alvarado L."/>
            <person name="Berlin A.M."/>
            <person name="Bochicchio J."/>
            <person name="Borenstein D."/>
            <person name="Chapman S.B."/>
            <person name="Chen Z."/>
            <person name="Engels R."/>
            <person name="Freedman E."/>
            <person name="Gellesch M."/>
            <person name="Goldberg J."/>
            <person name="Griggs A."/>
            <person name="Gujja S."/>
            <person name="Heilman E.R."/>
            <person name="Heiman D.I."/>
            <person name="Hepburn T.A."/>
            <person name="Howarth C."/>
            <person name="Jen D."/>
            <person name="Larson L."/>
            <person name="Lewis B."/>
            <person name="Mehta T."/>
            <person name="Park D."/>
            <person name="Pearson M."/>
            <person name="Richards J."/>
            <person name="Roberts A."/>
            <person name="Saif S."/>
            <person name="Shea T.D."/>
            <person name="Shenoy N."/>
            <person name="Sisk P."/>
            <person name="Stolte C."/>
            <person name="Sykes S.N."/>
            <person name="Thomson T."/>
            <person name="Walk T."/>
            <person name="White J."/>
            <person name="Yandava C."/>
            <person name="Straight P."/>
            <person name="Clardy J."/>
            <person name="Hung D."/>
            <person name="Kolter R."/>
            <person name="Mekalanos J."/>
            <person name="Walker S."/>
            <person name="Walsh C.T."/>
            <person name="Wieland-Brown L.C."/>
            <person name="Haas B."/>
            <person name="Nusbaum C."/>
            <person name="Birren B."/>
        </authorList>
    </citation>
    <scope>NUCLEOTIDE SEQUENCE [LARGE SCALE GENOMIC DNA]</scope>
    <source>
        <strain evidence="2 3">ATCC 53653</strain>
    </source>
</reference>
<dbReference type="EMBL" id="GG657754">
    <property type="protein sequence ID" value="EFL25203.1"/>
    <property type="molecule type" value="Genomic_DNA"/>
</dbReference>
<sequence length="106" mass="10896">MVGMRALAPIYPGAVSNETPHSGTSDEAPGDRLVRIGVIVFAVGAVATLATVAPLFLGADPLPSVAYFVCMLMGVGFALAAAGMLRSIAAQRREAARVARVAHHKP</sequence>
<evidence type="ECO:0000313" key="3">
    <source>
        <dbReference type="Proteomes" id="UP000003963"/>
    </source>
</evidence>
<keyword evidence="1" id="KW-0472">Membrane</keyword>
<protein>
    <submittedName>
        <fullName evidence="2">Putative integral membrane protein</fullName>
    </submittedName>
</protein>
<keyword evidence="1" id="KW-0812">Transmembrane</keyword>
<keyword evidence="1" id="KW-1133">Transmembrane helix</keyword>
<accession>D9WEI8</accession>
<dbReference type="HOGENOM" id="CLU_171891_0_0_11"/>
<proteinExistence type="predicted"/>
<evidence type="ECO:0000313" key="2">
    <source>
        <dbReference type="EMBL" id="EFL25203.1"/>
    </source>
</evidence>
<evidence type="ECO:0000256" key="1">
    <source>
        <dbReference type="SAM" id="Phobius"/>
    </source>
</evidence>